<sequence>MDLFANLMEAGKGVGWEKGVGVAFLPLIGVIFVIAVAWSLFWKGTALWKAAREQHKVWFVVLLLVNTLGILDILYIYVFSKMKKVA</sequence>
<feature type="transmembrane region" description="Helical" evidence="1">
    <location>
        <begin position="57"/>
        <end position="78"/>
    </location>
</feature>
<evidence type="ECO:0000259" key="2">
    <source>
        <dbReference type="Pfam" id="PF18893"/>
    </source>
</evidence>
<evidence type="ECO:0000313" key="3">
    <source>
        <dbReference type="EMBL" id="KKR40514.1"/>
    </source>
</evidence>
<evidence type="ECO:0000256" key="1">
    <source>
        <dbReference type="SAM" id="Phobius"/>
    </source>
</evidence>
<dbReference type="EMBL" id="LBXZ01000008">
    <property type="protein sequence ID" value="KKR40514.1"/>
    <property type="molecule type" value="Genomic_DNA"/>
</dbReference>
<feature type="transmembrane region" description="Helical" evidence="1">
    <location>
        <begin position="20"/>
        <end position="41"/>
    </location>
</feature>
<proteinExistence type="predicted"/>
<dbReference type="InterPro" id="IPR043712">
    <property type="entry name" value="DUF5652"/>
</dbReference>
<keyword evidence="1" id="KW-1133">Transmembrane helix</keyword>
<name>A0A0G0QJH1_9BACT</name>
<dbReference type="Proteomes" id="UP000034072">
    <property type="component" value="Unassembled WGS sequence"/>
</dbReference>
<accession>A0A0G0QJH1</accession>
<dbReference type="AlphaFoldDB" id="A0A0G0QJH1"/>
<organism evidence="3 4">
    <name type="scientific">Candidatus Yanofskybacteria bacterium GW2011_GWE2_40_11</name>
    <dbReference type="NCBI Taxonomy" id="1619033"/>
    <lineage>
        <taxon>Bacteria</taxon>
        <taxon>Candidatus Yanofskyibacteriota</taxon>
    </lineage>
</organism>
<dbReference type="Pfam" id="PF18893">
    <property type="entry name" value="DUF5652"/>
    <property type="match status" value="1"/>
</dbReference>
<comment type="caution">
    <text evidence="3">The sequence shown here is derived from an EMBL/GenBank/DDBJ whole genome shotgun (WGS) entry which is preliminary data.</text>
</comment>
<reference evidence="3 4" key="1">
    <citation type="journal article" date="2015" name="Nature">
        <title>rRNA introns, odd ribosomes, and small enigmatic genomes across a large radiation of phyla.</title>
        <authorList>
            <person name="Brown C.T."/>
            <person name="Hug L.A."/>
            <person name="Thomas B.C."/>
            <person name="Sharon I."/>
            <person name="Castelle C.J."/>
            <person name="Singh A."/>
            <person name="Wilkins M.J."/>
            <person name="Williams K.H."/>
            <person name="Banfield J.F."/>
        </authorList>
    </citation>
    <scope>NUCLEOTIDE SEQUENCE [LARGE SCALE GENOMIC DNA]</scope>
</reference>
<feature type="domain" description="DUF5652" evidence="2">
    <location>
        <begin position="30"/>
        <end position="84"/>
    </location>
</feature>
<keyword evidence="1" id="KW-0472">Membrane</keyword>
<keyword evidence="1" id="KW-0812">Transmembrane</keyword>
<protein>
    <recommendedName>
        <fullName evidence="2">DUF5652 domain-containing protein</fullName>
    </recommendedName>
</protein>
<evidence type="ECO:0000313" key="4">
    <source>
        <dbReference type="Proteomes" id="UP000034072"/>
    </source>
</evidence>
<gene>
    <name evidence="3" type="ORF">UT75_C0008G0036</name>
</gene>